<proteinExistence type="predicted"/>
<protein>
    <submittedName>
        <fullName evidence="1">Uncharacterized protein</fullName>
    </submittedName>
</protein>
<gene>
    <name evidence="1" type="ORF">SAMN05660841_02053</name>
</gene>
<dbReference type="EMBL" id="FUZF01000008">
    <property type="protein sequence ID" value="SKB73380.1"/>
    <property type="molecule type" value="Genomic_DNA"/>
</dbReference>
<keyword evidence="2" id="KW-1185">Reference proteome</keyword>
<evidence type="ECO:0000313" key="1">
    <source>
        <dbReference type="EMBL" id="SKB73380.1"/>
    </source>
</evidence>
<accession>A0A1T5DPA7</accession>
<dbReference type="AlphaFoldDB" id="A0A1T5DPA7"/>
<sequence>MIRPLEYCENTTHLTASIETIDTRILELLHLRKQYMAKKQKIGNTNDTEFVDLIAANKEIQQLVETSQLLQDEQR</sequence>
<name>A0A1T5DPA7_9SPHI</name>
<reference evidence="2" key="1">
    <citation type="submission" date="2017-02" db="EMBL/GenBank/DDBJ databases">
        <authorList>
            <person name="Varghese N."/>
            <person name="Submissions S."/>
        </authorList>
    </citation>
    <scope>NUCLEOTIDE SEQUENCE [LARGE SCALE GENOMIC DNA]</scope>
    <source>
        <strain evidence="2">DSM 24091</strain>
    </source>
</reference>
<dbReference type="STRING" id="1513896.SAMN05660841_02053"/>
<organism evidence="1 2">
    <name type="scientific">Sphingobacterium nematocida</name>
    <dbReference type="NCBI Taxonomy" id="1513896"/>
    <lineage>
        <taxon>Bacteria</taxon>
        <taxon>Pseudomonadati</taxon>
        <taxon>Bacteroidota</taxon>
        <taxon>Sphingobacteriia</taxon>
        <taxon>Sphingobacteriales</taxon>
        <taxon>Sphingobacteriaceae</taxon>
        <taxon>Sphingobacterium</taxon>
    </lineage>
</organism>
<dbReference type="RefSeq" id="WP_079642993.1">
    <property type="nucleotide sequence ID" value="NZ_FUZF01000008.1"/>
</dbReference>
<evidence type="ECO:0000313" key="2">
    <source>
        <dbReference type="Proteomes" id="UP000190150"/>
    </source>
</evidence>
<dbReference type="Proteomes" id="UP000190150">
    <property type="component" value="Unassembled WGS sequence"/>
</dbReference>